<dbReference type="Gene3D" id="1.25.40.10">
    <property type="entry name" value="Tetratricopeptide repeat domain"/>
    <property type="match status" value="3"/>
</dbReference>
<protein>
    <recommendedName>
        <fullName evidence="6">Pentatricopeptide repeat-containing protein</fullName>
    </recommendedName>
</protein>
<feature type="region of interest" description="Disordered" evidence="3">
    <location>
        <begin position="1"/>
        <end position="93"/>
    </location>
</feature>
<evidence type="ECO:0000256" key="3">
    <source>
        <dbReference type="SAM" id="MobiDB-lite"/>
    </source>
</evidence>
<gene>
    <name evidence="4" type="ORF">LTR09_001478</name>
</gene>
<dbReference type="PANTHER" id="PTHR47942:SF63">
    <property type="entry name" value="PENTATRICOPEPTIDE REPEAT-CONTAINING PROTEIN"/>
    <property type="match status" value="1"/>
</dbReference>
<dbReference type="PROSITE" id="PS51375">
    <property type="entry name" value="PPR"/>
    <property type="match status" value="1"/>
</dbReference>
<evidence type="ECO:0000256" key="1">
    <source>
        <dbReference type="ARBA" id="ARBA00022737"/>
    </source>
</evidence>
<dbReference type="AlphaFoldDB" id="A0AAJ0GGT8"/>
<evidence type="ECO:0000256" key="2">
    <source>
        <dbReference type="PROSITE-ProRule" id="PRU00708"/>
    </source>
</evidence>
<dbReference type="Pfam" id="PF13041">
    <property type="entry name" value="PPR_2"/>
    <property type="match status" value="1"/>
</dbReference>
<dbReference type="InterPro" id="IPR011990">
    <property type="entry name" value="TPR-like_helical_dom_sf"/>
</dbReference>
<comment type="caution">
    <text evidence="4">The sequence shown here is derived from an EMBL/GenBank/DDBJ whole genome shotgun (WGS) entry which is preliminary data.</text>
</comment>
<dbReference type="InterPro" id="IPR002885">
    <property type="entry name" value="PPR_rpt"/>
</dbReference>
<feature type="region of interest" description="Disordered" evidence="3">
    <location>
        <begin position="917"/>
        <end position="949"/>
    </location>
</feature>
<organism evidence="4 5">
    <name type="scientific">Extremus antarcticus</name>
    <dbReference type="NCBI Taxonomy" id="702011"/>
    <lineage>
        <taxon>Eukaryota</taxon>
        <taxon>Fungi</taxon>
        <taxon>Dikarya</taxon>
        <taxon>Ascomycota</taxon>
        <taxon>Pezizomycotina</taxon>
        <taxon>Dothideomycetes</taxon>
        <taxon>Dothideomycetidae</taxon>
        <taxon>Mycosphaerellales</taxon>
        <taxon>Extremaceae</taxon>
        <taxon>Extremus</taxon>
    </lineage>
</organism>
<keyword evidence="5" id="KW-1185">Reference proteome</keyword>
<reference evidence="4" key="1">
    <citation type="submission" date="2023-04" db="EMBL/GenBank/DDBJ databases">
        <title>Black Yeasts Isolated from many extreme environments.</title>
        <authorList>
            <person name="Coleine C."/>
            <person name="Stajich J.E."/>
            <person name="Selbmann L."/>
        </authorList>
    </citation>
    <scope>NUCLEOTIDE SEQUENCE</scope>
    <source>
        <strain evidence="4">CCFEE 5312</strain>
    </source>
</reference>
<sequence>MQDSLDTRLPQVHGGEYPSEGTATARERQDRPSGRYSSRALRPQELLDQLDTTPPPQASPRPHPRQRADNSSSINAEPARPPRGPSVSKQEDLPPSIWKFRRTLIRASTTEEGSPLDKEVWPSLVHAVQNSQDRAQVNKLDDDIIFRSALRTWSLRVCEAWLLQLPILLRGTAKAEAGSRPGLEPTALQALRICALFDAGFKSKARKALWFISRDLWECRNADNREQGPSSALEHEVTHELMGIWNLCMTNQSRRHDSGGLSKHEYMLGQIASTWPVSWECLSQLGESPSMLQQGLSDELKSSIGHAISVLAGVTGRPPPTSDMPYFSGQRHYDSASAAVITLGLLQDVKEAPGEVQNVAQFEPWMNMVAGIIQKVAERRCPHAIAERIANAPTQRIANSYGAVLERFRLLTASTKEQQAGRQWKAAATAPKKGLPPLANRLEEDSALSFSEEQKPPALRKDASRTDRFTYLSITRLGRANEQQDLQNAERVLRDVRDFSKRHTDLQLPLQLYEHLIMSFLTLRNPKLAIECWNDLLQAGHQPTTKTYTIGMRYSLRLKGSKAMQYFWTHMKQSKVQPDTQAWTARIYGLFNRGRVDAGLQALGEMGQEWLAAARNAYLRDTPGQNKSSKKAPVDTALLIDRFTGDIGAVPRPTAYTMNSAMTGLSMNKDELIPKVLTWGRSFGIEPDVISYNTLINVSMRNGKPAEAMDLLRRMRSKDIEADGDTWNVLFSAIFESGAIEGLEPEQQEEKVMQLIKSLEDANAAPIDQNGYSIVIDRLTQYYKNPQAVQTVLAHMVSRGVEPTSFHYTILMASYFDKSPPDLAAVETLWNRIKTGKTGHGTALTPPFFNRMIEGYAVNHNSVGPSPMLSFLSQMESQGKRPSWRALECVARALAERGEWDRLAQIADTVRRRLRESGVGGTTAGQHEGITDPNQLMRDNMGRPMEVGV</sequence>
<dbReference type="EMBL" id="JAWDJX010000003">
    <property type="protein sequence ID" value="KAK3057296.1"/>
    <property type="molecule type" value="Genomic_DNA"/>
</dbReference>
<dbReference type="InterPro" id="IPR051222">
    <property type="entry name" value="PPR/CCM1_RNA-binding"/>
</dbReference>
<dbReference type="PANTHER" id="PTHR47942">
    <property type="entry name" value="TETRATRICOPEPTIDE REPEAT (TPR)-LIKE SUPERFAMILY PROTEIN-RELATED"/>
    <property type="match status" value="1"/>
</dbReference>
<accession>A0AAJ0GGT8</accession>
<evidence type="ECO:0008006" key="6">
    <source>
        <dbReference type="Google" id="ProtNLM"/>
    </source>
</evidence>
<name>A0AAJ0GGT8_9PEZI</name>
<evidence type="ECO:0000313" key="4">
    <source>
        <dbReference type="EMBL" id="KAK3057296.1"/>
    </source>
</evidence>
<dbReference type="Proteomes" id="UP001271007">
    <property type="component" value="Unassembled WGS sequence"/>
</dbReference>
<keyword evidence="1" id="KW-0677">Repeat</keyword>
<feature type="repeat" description="PPR" evidence="2">
    <location>
        <begin position="688"/>
        <end position="722"/>
    </location>
</feature>
<evidence type="ECO:0000313" key="5">
    <source>
        <dbReference type="Proteomes" id="UP001271007"/>
    </source>
</evidence>
<dbReference type="NCBIfam" id="TIGR00756">
    <property type="entry name" value="PPR"/>
    <property type="match status" value="1"/>
</dbReference>
<proteinExistence type="predicted"/>